<feature type="non-terminal residue" evidence="3">
    <location>
        <position position="174"/>
    </location>
</feature>
<feature type="domain" description="Phosphoribulokinase/uridine kinase" evidence="2">
    <location>
        <begin position="2"/>
        <end position="115"/>
    </location>
</feature>
<dbReference type="GO" id="GO:0005524">
    <property type="term" value="F:ATP binding"/>
    <property type="evidence" value="ECO:0007669"/>
    <property type="project" value="InterPro"/>
</dbReference>
<comment type="caution">
    <text evidence="3">The sequence shown here is derived from an EMBL/GenBank/DDBJ whole genome shotgun (WGS) entry which is preliminary data.</text>
</comment>
<dbReference type="PRINTS" id="PR00988">
    <property type="entry name" value="URIDINKINASE"/>
</dbReference>
<sequence>MNGEPVQTYRYDFTQHERLPAKTISKPEVVIISGIFMLYKKRVREALNLKVFVDVDSDVRLSRQVVRDTEIRHRKNLEEVLQYYLKFVKPSFEDFILPTKKFADVIIPRGDSNTVAIDLLTQHVIDVLHERSDSLPSPKAPESPIGPVMAEEGDGDARDVRYASVVAAVEGSGG</sequence>
<evidence type="ECO:0000313" key="3">
    <source>
        <dbReference type="EMBL" id="KAJ3055651.1"/>
    </source>
</evidence>
<dbReference type="SUPFAM" id="SSF52540">
    <property type="entry name" value="P-loop containing nucleoside triphosphate hydrolases"/>
    <property type="match status" value="1"/>
</dbReference>
<dbReference type="PANTHER" id="PTHR10285">
    <property type="entry name" value="URIDINE KINASE"/>
    <property type="match status" value="1"/>
</dbReference>
<dbReference type="AlphaFoldDB" id="A0AAD5X8Z8"/>
<reference evidence="3" key="1">
    <citation type="submission" date="2020-05" db="EMBL/GenBank/DDBJ databases">
        <title>Phylogenomic resolution of chytrid fungi.</title>
        <authorList>
            <person name="Stajich J.E."/>
            <person name="Amses K."/>
            <person name="Simmons R."/>
            <person name="Seto K."/>
            <person name="Myers J."/>
            <person name="Bonds A."/>
            <person name="Quandt C.A."/>
            <person name="Barry K."/>
            <person name="Liu P."/>
            <person name="Grigoriev I."/>
            <person name="Longcore J.E."/>
            <person name="James T.Y."/>
        </authorList>
    </citation>
    <scope>NUCLEOTIDE SEQUENCE</scope>
    <source>
        <strain evidence="3">JEL0318</strain>
    </source>
</reference>
<proteinExistence type="predicted"/>
<evidence type="ECO:0000259" key="2">
    <source>
        <dbReference type="Pfam" id="PF00485"/>
    </source>
</evidence>
<evidence type="ECO:0000256" key="1">
    <source>
        <dbReference type="SAM" id="MobiDB-lite"/>
    </source>
</evidence>
<name>A0AAD5X8Z8_9FUNG</name>
<dbReference type="Gene3D" id="3.40.50.300">
    <property type="entry name" value="P-loop containing nucleotide triphosphate hydrolases"/>
    <property type="match status" value="1"/>
</dbReference>
<gene>
    <name evidence="3" type="primary">UCK2</name>
    <name evidence="3" type="ORF">HK097_009850</name>
</gene>
<feature type="region of interest" description="Disordered" evidence="1">
    <location>
        <begin position="131"/>
        <end position="153"/>
    </location>
</feature>
<protein>
    <submittedName>
        <fullName evidence="3">Uridine-cytidine kinase 2</fullName>
    </submittedName>
</protein>
<evidence type="ECO:0000313" key="4">
    <source>
        <dbReference type="Proteomes" id="UP001212841"/>
    </source>
</evidence>
<dbReference type="InterPro" id="IPR027417">
    <property type="entry name" value="P-loop_NTPase"/>
</dbReference>
<organism evidence="3 4">
    <name type="scientific">Rhizophlyctis rosea</name>
    <dbReference type="NCBI Taxonomy" id="64517"/>
    <lineage>
        <taxon>Eukaryota</taxon>
        <taxon>Fungi</taxon>
        <taxon>Fungi incertae sedis</taxon>
        <taxon>Chytridiomycota</taxon>
        <taxon>Chytridiomycota incertae sedis</taxon>
        <taxon>Chytridiomycetes</taxon>
        <taxon>Rhizophlyctidales</taxon>
        <taxon>Rhizophlyctidaceae</taxon>
        <taxon>Rhizophlyctis</taxon>
    </lineage>
</organism>
<dbReference type="Proteomes" id="UP001212841">
    <property type="component" value="Unassembled WGS sequence"/>
</dbReference>
<keyword evidence="3" id="KW-0418">Kinase</keyword>
<accession>A0AAD5X8Z8</accession>
<dbReference type="InterPro" id="IPR006083">
    <property type="entry name" value="PRK/URK"/>
</dbReference>
<dbReference type="Pfam" id="PF00485">
    <property type="entry name" value="PRK"/>
    <property type="match status" value="1"/>
</dbReference>
<dbReference type="GO" id="GO:0016301">
    <property type="term" value="F:kinase activity"/>
    <property type="evidence" value="ECO:0007669"/>
    <property type="project" value="UniProtKB-KW"/>
</dbReference>
<dbReference type="EMBL" id="JADGJD010000069">
    <property type="protein sequence ID" value="KAJ3055651.1"/>
    <property type="molecule type" value="Genomic_DNA"/>
</dbReference>
<keyword evidence="4" id="KW-1185">Reference proteome</keyword>
<keyword evidence="3" id="KW-0808">Transferase</keyword>